<proteinExistence type="predicted"/>
<dbReference type="InterPro" id="IPR013783">
    <property type="entry name" value="Ig-like_fold"/>
</dbReference>
<dbReference type="PANTHER" id="PTHR37833:SF1">
    <property type="entry name" value="SIGNAL PEPTIDE PROTEIN"/>
    <property type="match status" value="1"/>
</dbReference>
<dbReference type="Pfam" id="PF07610">
    <property type="entry name" value="DUF1573"/>
    <property type="match status" value="1"/>
</dbReference>
<dbReference type="AlphaFoldDB" id="A0A6L3ZEZ6"/>
<dbReference type="PANTHER" id="PTHR37833">
    <property type="entry name" value="LIPOPROTEIN-RELATED"/>
    <property type="match status" value="1"/>
</dbReference>
<keyword evidence="1" id="KW-0732">Signal</keyword>
<keyword evidence="3" id="KW-1185">Reference proteome</keyword>
<reference evidence="2 3" key="1">
    <citation type="submission" date="2019-10" db="EMBL/GenBank/DDBJ databases">
        <title>Genome sequence of Phaeocystidibacter marisrubri JCM30614 (type strain).</title>
        <authorList>
            <person name="Bowman J.P."/>
        </authorList>
    </citation>
    <scope>NUCLEOTIDE SEQUENCE [LARGE SCALE GENOMIC DNA]</scope>
    <source>
        <strain evidence="2 3">JCM 30614</strain>
    </source>
</reference>
<dbReference type="Proteomes" id="UP000484164">
    <property type="component" value="Unassembled WGS sequence"/>
</dbReference>
<name>A0A6L3ZEZ6_9FLAO</name>
<sequence>MNILQSSLVSLSLLIGAPFYSSSDSAASFKWESTTVDLGEIPHNIPAEIQFEFTNDGEEPLIISNVRPSCGCTVADFPRTPIAPGESALIKAEYNAKSLGQFQKSITVQSNAEQATQVLTFKGRVVE</sequence>
<comment type="caution">
    <text evidence="2">The sequence shown here is derived from an EMBL/GenBank/DDBJ whole genome shotgun (WGS) entry which is preliminary data.</text>
</comment>
<dbReference type="InterPro" id="IPR011467">
    <property type="entry name" value="DUF1573"/>
</dbReference>
<evidence type="ECO:0000313" key="3">
    <source>
        <dbReference type="Proteomes" id="UP000484164"/>
    </source>
</evidence>
<evidence type="ECO:0000313" key="2">
    <source>
        <dbReference type="EMBL" id="KAB2815987.1"/>
    </source>
</evidence>
<protein>
    <submittedName>
        <fullName evidence="2">DUF1573 domain-containing protein</fullName>
    </submittedName>
</protein>
<feature type="signal peptide" evidence="1">
    <location>
        <begin position="1"/>
        <end position="26"/>
    </location>
</feature>
<accession>A0A6L3ZEZ6</accession>
<evidence type="ECO:0000256" key="1">
    <source>
        <dbReference type="SAM" id="SignalP"/>
    </source>
</evidence>
<organism evidence="2 3">
    <name type="scientific">Phaeocystidibacter marisrubri</name>
    <dbReference type="NCBI Taxonomy" id="1577780"/>
    <lineage>
        <taxon>Bacteria</taxon>
        <taxon>Pseudomonadati</taxon>
        <taxon>Bacteroidota</taxon>
        <taxon>Flavobacteriia</taxon>
        <taxon>Flavobacteriales</taxon>
        <taxon>Phaeocystidibacteraceae</taxon>
        <taxon>Phaeocystidibacter</taxon>
    </lineage>
</organism>
<feature type="chain" id="PRO_5026982405" evidence="1">
    <location>
        <begin position="27"/>
        <end position="127"/>
    </location>
</feature>
<dbReference type="EMBL" id="WBVQ01000002">
    <property type="protein sequence ID" value="KAB2815987.1"/>
    <property type="molecule type" value="Genomic_DNA"/>
</dbReference>
<dbReference type="OrthoDB" id="826619at2"/>
<dbReference type="Gene3D" id="2.60.40.10">
    <property type="entry name" value="Immunoglobulins"/>
    <property type="match status" value="1"/>
</dbReference>
<dbReference type="RefSeq" id="WP_151693416.1">
    <property type="nucleotide sequence ID" value="NZ_BMGX01000001.1"/>
</dbReference>
<gene>
    <name evidence="2" type="ORF">F8C82_09840</name>
</gene>